<evidence type="ECO:0000313" key="3">
    <source>
        <dbReference type="Proteomes" id="UP001332192"/>
    </source>
</evidence>
<evidence type="ECO:0000313" key="2">
    <source>
        <dbReference type="EMBL" id="WRP18071.1"/>
    </source>
</evidence>
<keyword evidence="3" id="KW-1185">Reference proteome</keyword>
<dbReference type="RefSeq" id="WP_324717342.1">
    <property type="nucleotide sequence ID" value="NZ_CP141615.1"/>
</dbReference>
<reference evidence="2 3" key="1">
    <citation type="journal article" date="2024" name="Front. Microbiol.">
        <title>Novel thermophilic genera Geochorda gen. nov. and Carboxydochorda gen. nov. from the deep terrestrial subsurface reveal the ecophysiological diversity in the class Limnochordia.</title>
        <authorList>
            <person name="Karnachuk O.V."/>
            <person name="Lukina A.P."/>
            <person name="Avakyan M.R."/>
            <person name="Kadnikov V.V."/>
            <person name="Begmatov S."/>
            <person name="Beletsky A.V."/>
            <person name="Vlasova K.G."/>
            <person name="Novikov A.A."/>
            <person name="Shcherbakova V.A."/>
            <person name="Mardanov A.V."/>
            <person name="Ravin N.V."/>
        </authorList>
    </citation>
    <scope>NUCLEOTIDE SEQUENCE [LARGE SCALE GENOMIC DNA]</scope>
    <source>
        <strain evidence="2 3">L945</strain>
    </source>
</reference>
<protein>
    <submittedName>
        <fullName evidence="2">Cupredoxin domain-containing protein</fullName>
    </submittedName>
</protein>
<dbReference type="InterPro" id="IPR028096">
    <property type="entry name" value="EfeO_Cupredoxin"/>
</dbReference>
<feature type="domain" description="EfeO-type cupredoxin-like" evidence="1">
    <location>
        <begin position="65"/>
        <end position="139"/>
    </location>
</feature>
<dbReference type="Pfam" id="PF13473">
    <property type="entry name" value="Cupredoxin_1"/>
    <property type="match status" value="1"/>
</dbReference>
<dbReference type="InterPro" id="IPR008972">
    <property type="entry name" value="Cupredoxin"/>
</dbReference>
<dbReference type="SUPFAM" id="SSF49503">
    <property type="entry name" value="Cupredoxins"/>
    <property type="match status" value="1"/>
</dbReference>
<dbReference type="EMBL" id="CP141615">
    <property type="protein sequence ID" value="WRP18071.1"/>
    <property type="molecule type" value="Genomic_DNA"/>
</dbReference>
<sequence>MNKRPIRLAALGVGLAALAAVSVVGLVRYGSGGEAASPPVRSYTVTMKLTKATVADVPTIAVTNLPADAIAYEGDGVEFTIVNESPIDEGFAIDAYGIKEVLKPGETRRARIQRVRAGAYPIYCQLHPLSVHQSGTLLVLPKP</sequence>
<name>A0ABZ1BZ42_9FIRM</name>
<accession>A0ABZ1BZ42</accession>
<dbReference type="Gene3D" id="2.60.40.420">
    <property type="entry name" value="Cupredoxins - blue copper proteins"/>
    <property type="match status" value="1"/>
</dbReference>
<gene>
    <name evidence="2" type="ORF">U7230_03435</name>
</gene>
<organism evidence="2 3">
    <name type="scientific">Carboxydichorda subterranea</name>
    <dbReference type="NCBI Taxonomy" id="3109565"/>
    <lineage>
        <taxon>Bacteria</taxon>
        <taxon>Bacillati</taxon>
        <taxon>Bacillota</taxon>
        <taxon>Limnochordia</taxon>
        <taxon>Limnochordales</taxon>
        <taxon>Geochordaceae</taxon>
        <taxon>Carboxydichorda</taxon>
    </lineage>
</organism>
<proteinExistence type="predicted"/>
<evidence type="ECO:0000259" key="1">
    <source>
        <dbReference type="Pfam" id="PF13473"/>
    </source>
</evidence>
<dbReference type="Proteomes" id="UP001332192">
    <property type="component" value="Chromosome"/>
</dbReference>